<dbReference type="Pfam" id="PF13545">
    <property type="entry name" value="HTH_Crp_2"/>
    <property type="match status" value="1"/>
</dbReference>
<feature type="domain" description="HTH crp-type" evidence="4">
    <location>
        <begin position="17"/>
        <end position="92"/>
    </location>
</feature>
<keyword evidence="6" id="KW-1185">Reference proteome</keyword>
<dbReference type="AlphaFoldDB" id="A0A9X4KWJ6"/>
<dbReference type="SMART" id="SM00419">
    <property type="entry name" value="HTH_CRP"/>
    <property type="match status" value="1"/>
</dbReference>
<dbReference type="GO" id="GO:0003677">
    <property type="term" value="F:DNA binding"/>
    <property type="evidence" value="ECO:0007669"/>
    <property type="project" value="UniProtKB-KW"/>
</dbReference>
<dbReference type="PROSITE" id="PS51063">
    <property type="entry name" value="HTH_CRP_2"/>
    <property type="match status" value="1"/>
</dbReference>
<keyword evidence="3" id="KW-0804">Transcription</keyword>
<dbReference type="InterPro" id="IPR012318">
    <property type="entry name" value="HTH_CRP"/>
</dbReference>
<dbReference type="EMBL" id="JAPDIA010000008">
    <property type="protein sequence ID" value="MDG0812103.1"/>
    <property type="molecule type" value="Genomic_DNA"/>
</dbReference>
<dbReference type="FunFam" id="1.10.10.10:FF:000019">
    <property type="entry name" value="Crp/Fnr family transcriptional regulator"/>
    <property type="match status" value="1"/>
</dbReference>
<protein>
    <submittedName>
        <fullName evidence="5">Helix-turn-helix domain-containing protein</fullName>
    </submittedName>
</protein>
<dbReference type="InterPro" id="IPR036390">
    <property type="entry name" value="WH_DNA-bd_sf"/>
</dbReference>
<dbReference type="Proteomes" id="UP001153404">
    <property type="component" value="Unassembled WGS sequence"/>
</dbReference>
<evidence type="ECO:0000259" key="4">
    <source>
        <dbReference type="PROSITE" id="PS51063"/>
    </source>
</evidence>
<dbReference type="InterPro" id="IPR036388">
    <property type="entry name" value="WH-like_DNA-bd_sf"/>
</dbReference>
<evidence type="ECO:0000313" key="6">
    <source>
        <dbReference type="Proteomes" id="UP001153404"/>
    </source>
</evidence>
<gene>
    <name evidence="5" type="ORF">OMP40_24160</name>
</gene>
<accession>A0A9X4KWJ6</accession>
<dbReference type="RefSeq" id="WP_277535222.1">
    <property type="nucleotide sequence ID" value="NZ_JAPDIA010000008.1"/>
</dbReference>
<dbReference type="GO" id="GO:0006355">
    <property type="term" value="P:regulation of DNA-templated transcription"/>
    <property type="evidence" value="ECO:0007669"/>
    <property type="project" value="InterPro"/>
</dbReference>
<sequence length="102" mass="11804">MNRLRKANQQIYDLTFLSVRSRIIKRLVAWCEEYGVASDPTASVRIPIKLTHQQLADMVGAVRETVSKVLQDMQDEGMIEIEQKMIQVKDRAGLEKWLVNEM</sequence>
<organism evidence="5 6">
    <name type="scientific">Cohnella rhizosphaerae</name>
    <dbReference type="NCBI Taxonomy" id="1457232"/>
    <lineage>
        <taxon>Bacteria</taxon>
        <taxon>Bacillati</taxon>
        <taxon>Bacillota</taxon>
        <taxon>Bacilli</taxon>
        <taxon>Bacillales</taxon>
        <taxon>Paenibacillaceae</taxon>
        <taxon>Cohnella</taxon>
    </lineage>
</organism>
<keyword evidence="1" id="KW-0805">Transcription regulation</keyword>
<evidence type="ECO:0000313" key="5">
    <source>
        <dbReference type="EMBL" id="MDG0812103.1"/>
    </source>
</evidence>
<evidence type="ECO:0000256" key="1">
    <source>
        <dbReference type="ARBA" id="ARBA00023015"/>
    </source>
</evidence>
<dbReference type="Gene3D" id="1.10.10.10">
    <property type="entry name" value="Winged helix-like DNA-binding domain superfamily/Winged helix DNA-binding domain"/>
    <property type="match status" value="1"/>
</dbReference>
<evidence type="ECO:0000256" key="2">
    <source>
        <dbReference type="ARBA" id="ARBA00023125"/>
    </source>
</evidence>
<proteinExistence type="predicted"/>
<dbReference type="SUPFAM" id="SSF46785">
    <property type="entry name" value="Winged helix' DNA-binding domain"/>
    <property type="match status" value="1"/>
</dbReference>
<name>A0A9X4KWJ6_9BACL</name>
<dbReference type="PRINTS" id="PR00034">
    <property type="entry name" value="HTHCRP"/>
</dbReference>
<keyword evidence="2" id="KW-0238">DNA-binding</keyword>
<comment type="caution">
    <text evidence="5">The sequence shown here is derived from an EMBL/GenBank/DDBJ whole genome shotgun (WGS) entry which is preliminary data.</text>
</comment>
<evidence type="ECO:0000256" key="3">
    <source>
        <dbReference type="ARBA" id="ARBA00023163"/>
    </source>
</evidence>
<reference evidence="5" key="1">
    <citation type="submission" date="2022-10" db="EMBL/GenBank/DDBJ databases">
        <title>Comparative genomic analysis of Cohnella hashimotonis sp. nov., isolated from the International Space Station.</title>
        <authorList>
            <person name="Simpson A."/>
            <person name="Venkateswaran K."/>
        </authorList>
    </citation>
    <scope>NUCLEOTIDE SEQUENCE</scope>
    <source>
        <strain evidence="5">DSM 28161</strain>
    </source>
</reference>